<dbReference type="GO" id="GO:0030198">
    <property type="term" value="P:extracellular matrix organization"/>
    <property type="evidence" value="ECO:0007669"/>
    <property type="project" value="TreeGrafter"/>
</dbReference>
<dbReference type="GO" id="GO:0098552">
    <property type="term" value="C:side of membrane"/>
    <property type="evidence" value="ECO:0007669"/>
    <property type="project" value="UniProtKB-KW"/>
</dbReference>
<dbReference type="InterPro" id="IPR002477">
    <property type="entry name" value="Peptidoglycan-bd-like"/>
</dbReference>
<keyword evidence="7 8" id="KW-0862">Zinc</keyword>
<dbReference type="EMBL" id="BPVZ01000011">
    <property type="protein sequence ID" value="GKU97016.1"/>
    <property type="molecule type" value="Genomic_DNA"/>
</dbReference>
<dbReference type="GO" id="GO:0005886">
    <property type="term" value="C:plasma membrane"/>
    <property type="evidence" value="ECO:0007669"/>
    <property type="project" value="UniProtKB-SubCell"/>
</dbReference>
<comment type="cofactor">
    <cofactor evidence="8">
        <name>Ca(2+)</name>
        <dbReference type="ChEBI" id="CHEBI:29108"/>
    </cofactor>
    <text evidence="8">Can bind about 5 Ca(2+) ions per subunit.</text>
</comment>
<comment type="cofactor">
    <cofactor evidence="8">
        <name>Zn(2+)</name>
        <dbReference type="ChEBI" id="CHEBI:29105"/>
    </cofactor>
    <text evidence="8">Binds 2 Zn(2+) ions per subunit.</text>
</comment>
<feature type="chain" id="PRO_5043405729" evidence="9">
    <location>
        <begin position="26"/>
        <end position="249"/>
    </location>
</feature>
<evidence type="ECO:0000256" key="1">
    <source>
        <dbReference type="ARBA" id="ARBA00004471"/>
    </source>
</evidence>
<evidence type="ECO:0000256" key="4">
    <source>
        <dbReference type="ARBA" id="ARBA00022670"/>
    </source>
</evidence>
<feature type="binding site" evidence="8">
    <location>
        <position position="210"/>
    </location>
    <ligand>
        <name>Zn(2+)</name>
        <dbReference type="ChEBI" id="CHEBI:29105"/>
        <label>1</label>
    </ligand>
</feature>
<keyword evidence="9" id="KW-0732">Signal</keyword>
<dbReference type="InterPro" id="IPR001818">
    <property type="entry name" value="Pept_M10_metallopeptidase"/>
</dbReference>
<feature type="binding site" evidence="8">
    <location>
        <position position="235"/>
    </location>
    <ligand>
        <name>Zn(2+)</name>
        <dbReference type="ChEBI" id="CHEBI:29105"/>
        <label>1</label>
    </ligand>
</feature>
<dbReference type="Gene3D" id="3.40.390.10">
    <property type="entry name" value="Collagenase (Catalytic Domain)"/>
    <property type="match status" value="1"/>
</dbReference>
<protein>
    <submittedName>
        <fullName evidence="12">Uncharacterized protein</fullName>
    </submittedName>
</protein>
<dbReference type="Pfam" id="PF00413">
    <property type="entry name" value="Peptidase_M10"/>
    <property type="match status" value="1"/>
</dbReference>
<dbReference type="GO" id="GO:0006508">
    <property type="term" value="P:proteolysis"/>
    <property type="evidence" value="ECO:0007669"/>
    <property type="project" value="UniProtKB-KW"/>
</dbReference>
<keyword evidence="3" id="KW-0336">GPI-anchor</keyword>
<feature type="binding site" evidence="8">
    <location>
        <position position="217"/>
    </location>
    <ligand>
        <name>Ca(2+)</name>
        <dbReference type="ChEBI" id="CHEBI:29108"/>
        <label>3</label>
    </ligand>
</feature>
<feature type="binding site" evidence="8">
    <location>
        <position position="237"/>
    </location>
    <ligand>
        <name>Ca(2+)</name>
        <dbReference type="ChEBI" id="CHEBI:29108"/>
        <label>3</label>
    </ligand>
</feature>
<comment type="similarity">
    <text evidence="2">Belongs to the peptidase M10A family. Matrix metalloproteinases (MMPs) subfamily.</text>
</comment>
<accession>A0AAV5IBV2</accession>
<evidence type="ECO:0000259" key="10">
    <source>
        <dbReference type="Pfam" id="PF00413"/>
    </source>
</evidence>
<keyword evidence="6" id="KW-0378">Hydrolase</keyword>
<feature type="binding site" evidence="8">
    <location>
        <position position="225"/>
    </location>
    <ligand>
        <name>Zn(2+)</name>
        <dbReference type="ChEBI" id="CHEBI:29105"/>
        <label>1</label>
    </ligand>
</feature>
<evidence type="ECO:0000259" key="11">
    <source>
        <dbReference type="Pfam" id="PF01471"/>
    </source>
</evidence>
<evidence type="ECO:0000256" key="6">
    <source>
        <dbReference type="ARBA" id="ARBA00022801"/>
    </source>
</evidence>
<keyword evidence="3" id="KW-0325">Glycoprotein</keyword>
<organism evidence="12 13">
    <name type="scientific">Rubroshorea leprosula</name>
    <dbReference type="NCBI Taxonomy" id="152421"/>
    <lineage>
        <taxon>Eukaryota</taxon>
        <taxon>Viridiplantae</taxon>
        <taxon>Streptophyta</taxon>
        <taxon>Embryophyta</taxon>
        <taxon>Tracheophyta</taxon>
        <taxon>Spermatophyta</taxon>
        <taxon>Magnoliopsida</taxon>
        <taxon>eudicotyledons</taxon>
        <taxon>Gunneridae</taxon>
        <taxon>Pentapetalae</taxon>
        <taxon>rosids</taxon>
        <taxon>malvids</taxon>
        <taxon>Malvales</taxon>
        <taxon>Dipterocarpaceae</taxon>
        <taxon>Rubroshorea</taxon>
    </lineage>
</organism>
<feature type="domain" description="Peptidase M10 metallopeptidase" evidence="10">
    <location>
        <begin position="149"/>
        <end position="245"/>
    </location>
</feature>
<evidence type="ECO:0000256" key="7">
    <source>
        <dbReference type="ARBA" id="ARBA00022833"/>
    </source>
</evidence>
<keyword evidence="3" id="KW-0449">Lipoprotein</keyword>
<keyword evidence="8" id="KW-0106">Calcium</keyword>
<dbReference type="SUPFAM" id="SSF55486">
    <property type="entry name" value="Metalloproteases ('zincins'), catalytic domain"/>
    <property type="match status" value="1"/>
</dbReference>
<keyword evidence="4" id="KW-0645">Protease</keyword>
<evidence type="ECO:0000256" key="5">
    <source>
        <dbReference type="ARBA" id="ARBA00022723"/>
    </source>
</evidence>
<feature type="binding site" evidence="8">
    <location>
        <position position="212"/>
    </location>
    <ligand>
        <name>Zn(2+)</name>
        <dbReference type="ChEBI" id="CHEBI:29105"/>
        <label>1</label>
    </ligand>
</feature>
<evidence type="ECO:0000256" key="9">
    <source>
        <dbReference type="SAM" id="SignalP"/>
    </source>
</evidence>
<sequence>MAPKKVFLSALSLLLVVLQPSLVESRPPEPPRKHLSNLFQNLDESHKGQNLKGLHLVKQYLKNLGYYPNGVDVTTNDDFDDHLESAIKTYQQYYHLNVTGNLDPHTIKALSELRCGVPDFFVLDQNLTTNSSKVKFAIQYSFFPNNPKWPTTKRDLTYSFKSGDGIYVDLALIRPIVERAYKRWQDVSPLTFKEGNSNSNIKIGFFRRDHGDGKPFDGPGKVCAHAFAPQDGRVHFDADEPNWKFGPRH</sequence>
<feature type="binding site" evidence="8">
    <location>
        <position position="240"/>
    </location>
    <ligand>
        <name>Ca(2+)</name>
        <dbReference type="ChEBI" id="CHEBI:29108"/>
        <label>1</label>
    </ligand>
</feature>
<gene>
    <name evidence="12" type="ORF">SLEP1_g10199</name>
</gene>
<proteinExistence type="inferred from homology"/>
<dbReference type="GO" id="GO:0004222">
    <property type="term" value="F:metalloendopeptidase activity"/>
    <property type="evidence" value="ECO:0007669"/>
    <property type="project" value="InterPro"/>
</dbReference>
<dbReference type="PANTHER" id="PTHR10201:SF268">
    <property type="entry name" value="PEPTIDASE METALLOPEPTIDASE DOMAIN-CONTAINING PROTEIN"/>
    <property type="match status" value="1"/>
</dbReference>
<feature type="binding site" evidence="8">
    <location>
        <position position="240"/>
    </location>
    <ligand>
        <name>Ca(2+)</name>
        <dbReference type="ChEBI" id="CHEBI:29108"/>
        <label>3</label>
    </ligand>
</feature>
<keyword evidence="5 8" id="KW-0479">Metal-binding</keyword>
<name>A0AAV5IBV2_9ROSI</name>
<dbReference type="GO" id="GO:0031012">
    <property type="term" value="C:extracellular matrix"/>
    <property type="evidence" value="ECO:0007669"/>
    <property type="project" value="InterPro"/>
</dbReference>
<dbReference type="Pfam" id="PF01471">
    <property type="entry name" value="PG_binding_1"/>
    <property type="match status" value="1"/>
</dbReference>
<dbReference type="SUPFAM" id="SSF47090">
    <property type="entry name" value="PGBD-like"/>
    <property type="match status" value="1"/>
</dbReference>
<evidence type="ECO:0000256" key="3">
    <source>
        <dbReference type="ARBA" id="ARBA00022622"/>
    </source>
</evidence>
<dbReference type="GO" id="GO:0030574">
    <property type="term" value="P:collagen catabolic process"/>
    <property type="evidence" value="ECO:0007669"/>
    <property type="project" value="TreeGrafter"/>
</dbReference>
<feature type="binding site" evidence="8">
    <location>
        <position position="218"/>
    </location>
    <ligand>
        <name>Ca(2+)</name>
        <dbReference type="ChEBI" id="CHEBI:29108"/>
        <label>3</label>
    </ligand>
</feature>
<dbReference type="InterPro" id="IPR024079">
    <property type="entry name" value="MetalloPept_cat_dom_sf"/>
</dbReference>
<evidence type="ECO:0000313" key="13">
    <source>
        <dbReference type="Proteomes" id="UP001054252"/>
    </source>
</evidence>
<evidence type="ECO:0000313" key="12">
    <source>
        <dbReference type="EMBL" id="GKU97016.1"/>
    </source>
</evidence>
<keyword evidence="3" id="KW-0472">Membrane</keyword>
<keyword evidence="13" id="KW-1185">Reference proteome</keyword>
<evidence type="ECO:0000256" key="2">
    <source>
        <dbReference type="ARBA" id="ARBA00009614"/>
    </source>
</evidence>
<dbReference type="InterPro" id="IPR021190">
    <property type="entry name" value="Pept_M10A"/>
</dbReference>
<dbReference type="PRINTS" id="PR00138">
    <property type="entry name" value="MATRIXIN"/>
</dbReference>
<evidence type="ECO:0000256" key="8">
    <source>
        <dbReference type="PIRSR" id="PIRSR621190-2"/>
    </source>
</evidence>
<dbReference type="AlphaFoldDB" id="A0AAV5IBV2"/>
<feature type="signal peptide" evidence="9">
    <location>
        <begin position="1"/>
        <end position="25"/>
    </location>
</feature>
<reference evidence="12 13" key="1">
    <citation type="journal article" date="2021" name="Commun. Biol.">
        <title>The genome of Shorea leprosula (Dipterocarpaceae) highlights the ecological relevance of drought in aseasonal tropical rainforests.</title>
        <authorList>
            <person name="Ng K.K.S."/>
            <person name="Kobayashi M.J."/>
            <person name="Fawcett J.A."/>
            <person name="Hatakeyama M."/>
            <person name="Paape T."/>
            <person name="Ng C.H."/>
            <person name="Ang C.C."/>
            <person name="Tnah L.H."/>
            <person name="Lee C.T."/>
            <person name="Nishiyama T."/>
            <person name="Sese J."/>
            <person name="O'Brien M.J."/>
            <person name="Copetti D."/>
            <person name="Mohd Noor M.I."/>
            <person name="Ong R.C."/>
            <person name="Putra M."/>
            <person name="Sireger I.Z."/>
            <person name="Indrioko S."/>
            <person name="Kosugi Y."/>
            <person name="Izuno A."/>
            <person name="Isagi Y."/>
            <person name="Lee S.L."/>
            <person name="Shimizu K.K."/>
        </authorList>
    </citation>
    <scope>NUCLEOTIDE SEQUENCE [LARGE SCALE GENOMIC DNA]</scope>
    <source>
        <strain evidence="12">214</strain>
    </source>
</reference>
<comment type="subcellular location">
    <subcellularLocation>
        <location evidence="1">Cell membrane</location>
        <topology evidence="1">Lipid-anchor</topology>
        <topology evidence="1">GPI-anchor</topology>
        <orientation evidence="1">Extracellular side</orientation>
    </subcellularLocation>
</comment>
<feature type="domain" description="Peptidoglycan binding-like" evidence="11">
    <location>
        <begin position="56"/>
        <end position="110"/>
    </location>
</feature>
<feature type="binding site" description="in inhibited form" evidence="8">
    <location>
        <position position="115"/>
    </location>
    <ligand>
        <name>Zn(2+)</name>
        <dbReference type="ChEBI" id="CHEBI:29105"/>
        <label>2</label>
        <note>catalytic</note>
    </ligand>
</feature>
<comment type="caution">
    <text evidence="12">The sequence shown here is derived from an EMBL/GenBank/DDBJ whole genome shotgun (WGS) entry which is preliminary data.</text>
</comment>
<dbReference type="PANTHER" id="PTHR10201">
    <property type="entry name" value="MATRIX METALLOPROTEINASE"/>
    <property type="match status" value="1"/>
</dbReference>
<dbReference type="Proteomes" id="UP001054252">
    <property type="component" value="Unassembled WGS sequence"/>
</dbReference>
<dbReference type="GO" id="GO:0008270">
    <property type="term" value="F:zinc ion binding"/>
    <property type="evidence" value="ECO:0007669"/>
    <property type="project" value="InterPro"/>
</dbReference>
<dbReference type="InterPro" id="IPR036365">
    <property type="entry name" value="PGBD-like_sf"/>
</dbReference>